<dbReference type="PANTHER" id="PTHR10775">
    <property type="entry name" value="OS08G0208400 PROTEIN"/>
    <property type="match status" value="1"/>
</dbReference>
<dbReference type="InterPro" id="IPR004242">
    <property type="entry name" value="Transposase_21"/>
</dbReference>
<dbReference type="Pfam" id="PF02992">
    <property type="entry name" value="Transposase_21"/>
    <property type="match status" value="1"/>
</dbReference>
<gene>
    <name evidence="1" type="ORF">Slati_4426400</name>
</gene>
<proteinExistence type="predicted"/>
<organism evidence="1">
    <name type="scientific">Sesamum latifolium</name>
    <dbReference type="NCBI Taxonomy" id="2727402"/>
    <lineage>
        <taxon>Eukaryota</taxon>
        <taxon>Viridiplantae</taxon>
        <taxon>Streptophyta</taxon>
        <taxon>Embryophyta</taxon>
        <taxon>Tracheophyta</taxon>
        <taxon>Spermatophyta</taxon>
        <taxon>Magnoliopsida</taxon>
        <taxon>eudicotyledons</taxon>
        <taxon>Gunneridae</taxon>
        <taxon>Pentapetalae</taxon>
        <taxon>asterids</taxon>
        <taxon>lamiids</taxon>
        <taxon>Lamiales</taxon>
        <taxon>Pedaliaceae</taxon>
        <taxon>Sesamum</taxon>
    </lineage>
</organism>
<dbReference type="PANTHER" id="PTHR10775:SF188">
    <property type="entry name" value="TRANSPOSASE-ASSOCIATED DOMAIN-CONTAINING PROTEIN"/>
    <property type="match status" value="1"/>
</dbReference>
<reference evidence="1" key="2">
    <citation type="journal article" date="2024" name="Plant">
        <title>Genomic evolution and insights into agronomic trait innovations of Sesamum species.</title>
        <authorList>
            <person name="Miao H."/>
            <person name="Wang L."/>
            <person name="Qu L."/>
            <person name="Liu H."/>
            <person name="Sun Y."/>
            <person name="Le M."/>
            <person name="Wang Q."/>
            <person name="Wei S."/>
            <person name="Zheng Y."/>
            <person name="Lin W."/>
            <person name="Duan Y."/>
            <person name="Cao H."/>
            <person name="Xiong S."/>
            <person name="Wang X."/>
            <person name="Wei L."/>
            <person name="Li C."/>
            <person name="Ma Q."/>
            <person name="Ju M."/>
            <person name="Zhao R."/>
            <person name="Li G."/>
            <person name="Mu C."/>
            <person name="Tian Q."/>
            <person name="Mei H."/>
            <person name="Zhang T."/>
            <person name="Gao T."/>
            <person name="Zhang H."/>
        </authorList>
    </citation>
    <scope>NUCLEOTIDE SEQUENCE</scope>
    <source>
        <strain evidence="1">KEN1</strain>
    </source>
</reference>
<name>A0AAW2SQU9_9LAMI</name>
<dbReference type="AlphaFoldDB" id="A0AAW2SQU9"/>
<reference evidence="1" key="1">
    <citation type="submission" date="2020-06" db="EMBL/GenBank/DDBJ databases">
        <authorList>
            <person name="Li T."/>
            <person name="Hu X."/>
            <person name="Zhang T."/>
            <person name="Song X."/>
            <person name="Zhang H."/>
            <person name="Dai N."/>
            <person name="Sheng W."/>
            <person name="Hou X."/>
            <person name="Wei L."/>
        </authorList>
    </citation>
    <scope>NUCLEOTIDE SEQUENCE</scope>
    <source>
        <strain evidence="1">KEN1</strain>
        <tissue evidence="1">Leaf</tissue>
    </source>
</reference>
<sequence length="171" mass="19719">MCISSEYMFLSMVILGPSNPKHLIDVYLEPLIEELQNLWHVGVLTRDSVKDEKFMMRTVLMWTVNELPTYGMAFGWKSVGAMGCPVCMKDTHAFYLQNGRNACHFDCHIQFLPPDHPYHRNKKAFTKNQCERKVARPRLTEKQIRDWVEEFSPAVEVPLSLPTDTGRSISG</sequence>
<accession>A0AAW2SQU9</accession>
<dbReference type="EMBL" id="JACGWN010000016">
    <property type="protein sequence ID" value="KAL0394602.1"/>
    <property type="molecule type" value="Genomic_DNA"/>
</dbReference>
<protein>
    <submittedName>
        <fullName evidence="1">Uncharacterized protein</fullName>
    </submittedName>
</protein>
<comment type="caution">
    <text evidence="1">The sequence shown here is derived from an EMBL/GenBank/DDBJ whole genome shotgun (WGS) entry which is preliminary data.</text>
</comment>
<evidence type="ECO:0000313" key="1">
    <source>
        <dbReference type="EMBL" id="KAL0394602.1"/>
    </source>
</evidence>